<dbReference type="EMBL" id="GG662710">
    <property type="protein sequence ID" value="EAR94893.3"/>
    <property type="molecule type" value="Genomic_DNA"/>
</dbReference>
<dbReference type="GeneID" id="7824846"/>
<dbReference type="InParanoid" id="Q23EG4"/>
<dbReference type="KEGG" id="tet:TTHERM_01028760"/>
<dbReference type="RefSeq" id="XP_001015138.3">
    <property type="nucleotide sequence ID" value="XM_001015138.3"/>
</dbReference>
<gene>
    <name evidence="1" type="ORF">TTHERM_01028760</name>
</gene>
<reference evidence="2" key="1">
    <citation type="journal article" date="2006" name="PLoS Biol.">
        <title>Macronuclear genome sequence of the ciliate Tetrahymena thermophila, a model eukaryote.</title>
        <authorList>
            <person name="Eisen J.A."/>
            <person name="Coyne R.S."/>
            <person name="Wu M."/>
            <person name="Wu D."/>
            <person name="Thiagarajan M."/>
            <person name="Wortman J.R."/>
            <person name="Badger J.H."/>
            <person name="Ren Q."/>
            <person name="Amedeo P."/>
            <person name="Jones K.M."/>
            <person name="Tallon L.J."/>
            <person name="Delcher A.L."/>
            <person name="Salzberg S.L."/>
            <person name="Silva J.C."/>
            <person name="Haas B.J."/>
            <person name="Majoros W.H."/>
            <person name="Farzad M."/>
            <person name="Carlton J.M."/>
            <person name="Smith R.K. Jr."/>
            <person name="Garg J."/>
            <person name="Pearlman R.E."/>
            <person name="Karrer K.M."/>
            <person name="Sun L."/>
            <person name="Manning G."/>
            <person name="Elde N.C."/>
            <person name="Turkewitz A.P."/>
            <person name="Asai D.J."/>
            <person name="Wilkes D.E."/>
            <person name="Wang Y."/>
            <person name="Cai H."/>
            <person name="Collins K."/>
            <person name="Stewart B.A."/>
            <person name="Lee S.R."/>
            <person name="Wilamowska K."/>
            <person name="Weinberg Z."/>
            <person name="Ruzzo W.L."/>
            <person name="Wloga D."/>
            <person name="Gaertig J."/>
            <person name="Frankel J."/>
            <person name="Tsao C.-C."/>
            <person name="Gorovsky M.A."/>
            <person name="Keeling P.J."/>
            <person name="Waller R.F."/>
            <person name="Patron N.J."/>
            <person name="Cherry J.M."/>
            <person name="Stover N.A."/>
            <person name="Krieger C.J."/>
            <person name="del Toro C."/>
            <person name="Ryder H.F."/>
            <person name="Williamson S.C."/>
            <person name="Barbeau R.A."/>
            <person name="Hamilton E.P."/>
            <person name="Orias E."/>
        </authorList>
    </citation>
    <scope>NUCLEOTIDE SEQUENCE [LARGE SCALE GENOMIC DNA]</scope>
    <source>
        <strain evidence="2">SB210</strain>
    </source>
</reference>
<name>Q23EG4_TETTS</name>
<dbReference type="AlphaFoldDB" id="Q23EG4"/>
<evidence type="ECO:0000313" key="2">
    <source>
        <dbReference type="Proteomes" id="UP000009168"/>
    </source>
</evidence>
<evidence type="ECO:0000313" key="1">
    <source>
        <dbReference type="EMBL" id="EAR94893.3"/>
    </source>
</evidence>
<organism evidence="1 2">
    <name type="scientific">Tetrahymena thermophila (strain SB210)</name>
    <dbReference type="NCBI Taxonomy" id="312017"/>
    <lineage>
        <taxon>Eukaryota</taxon>
        <taxon>Sar</taxon>
        <taxon>Alveolata</taxon>
        <taxon>Ciliophora</taxon>
        <taxon>Intramacronucleata</taxon>
        <taxon>Oligohymenophorea</taxon>
        <taxon>Hymenostomatida</taxon>
        <taxon>Tetrahymenina</taxon>
        <taxon>Tetrahymenidae</taxon>
        <taxon>Tetrahymena</taxon>
    </lineage>
</organism>
<dbReference type="HOGENOM" id="CLU_391059_0_0_1"/>
<sequence length="719" mass="86039">MIPENNNLFVNKNSIQNNQNPVLFCWGVDNELFVYDQNNSFNSTKSKKGQAVNLYFSDIIPPSFRDMVKDFSEIFQNFHNQRQKIDENFIKVKSEEIKMISTNQQTKYASEKEFMEQYQDISVQALDQYIDTFKRYLQIGIQNQWTQQHLNYTIISLIYYDFIKNLKIEKQRSKLKKIDFSKSEMIVRLLNLYQDSTNPTINQEILTFDVWSQIYHFLKNLNISQVICLLEDQKGYEKRIILNIIDALKMKKYFFKGQDARLIPKQEFIRRHEEFKQRIQEISKNVNPQSELYFFLQVLSGNIQFIHTFCQQDWMTFVIFYILFANPIFTIDQLKTQIHECYQHQIEKSGDHVQQMFFYLITQLDCYASIQKAQGILHPFYFFHLIDILQVAEFTFDDYTPTYDQLQRNFREEIQFKFLQYLQNDIFDYQLMSIYINNFVQRVDIIDKKLNHSQIFEDLLVSKSNTVSNFAQIVQDVQKEKDPILNESVKSQISAKAMSLLQQNQYDKALEFYIQLADFQIEECPPQNEDFQKVLTGSQLKKIEENYKYLRELIVNLLFQRCDVDLKSIVDCLEKKSCIINKYYIHTQVIRKHLNFLYSYEKLADAISKLNRDNNFQDKNLLGSIEQDIYNLIKLQNCLSKELVIGLRLIETVLKASQIKLSQQIYNILVLRTQQLMREIKENIMEYELLNDIQNIQIYKQLNQEMQHFISIVMNSYTL</sequence>
<keyword evidence="2" id="KW-1185">Reference proteome</keyword>
<protein>
    <submittedName>
        <fullName evidence="1">Uncharacterized protein</fullName>
    </submittedName>
</protein>
<accession>Q23EG4</accession>
<dbReference type="Proteomes" id="UP000009168">
    <property type="component" value="Unassembled WGS sequence"/>
</dbReference>
<proteinExistence type="predicted"/>